<comment type="subcellular location">
    <subcellularLocation>
        <location evidence="1">Cell membrane</location>
        <topology evidence="1">Single-pass membrane protein</topology>
    </subcellularLocation>
</comment>
<dbReference type="InterPro" id="IPR003369">
    <property type="entry name" value="TatA/B/E"/>
</dbReference>
<proteinExistence type="inferred from homology"/>
<dbReference type="EMBL" id="BARS01024709">
    <property type="protein sequence ID" value="GAG11046.1"/>
    <property type="molecule type" value="Genomic_DNA"/>
</dbReference>
<dbReference type="PANTHER" id="PTHR42982:SF1">
    <property type="entry name" value="SEC-INDEPENDENT PROTEIN TRANSLOCASE PROTEIN TATA"/>
    <property type="match status" value="1"/>
</dbReference>
<sequence length="65" mass="6965">MFGLGMQELIIVGIVCVVLFGSKLPKMAHSFGAAIPSFKKGMREVEQEIKSTEAALKGVEEAIKA</sequence>
<keyword evidence="4" id="KW-0812">Transmembrane</keyword>
<dbReference type="Pfam" id="PF02416">
    <property type="entry name" value="TatA_B_E"/>
    <property type="match status" value="1"/>
</dbReference>
<keyword evidence="5" id="KW-0653">Protein transport</keyword>
<gene>
    <name evidence="9" type="ORF">S01H1_39186</name>
</gene>
<dbReference type="GO" id="GO:0043953">
    <property type="term" value="P:protein transport by the Tat complex"/>
    <property type="evidence" value="ECO:0007669"/>
    <property type="project" value="InterPro"/>
</dbReference>
<comment type="caution">
    <text evidence="9">The sequence shown here is derived from an EMBL/GenBank/DDBJ whole genome shotgun (WGS) entry which is preliminary data.</text>
</comment>
<evidence type="ECO:0000313" key="9">
    <source>
        <dbReference type="EMBL" id="GAG11046.1"/>
    </source>
</evidence>
<organism evidence="9">
    <name type="scientific">marine sediment metagenome</name>
    <dbReference type="NCBI Taxonomy" id="412755"/>
    <lineage>
        <taxon>unclassified sequences</taxon>
        <taxon>metagenomes</taxon>
        <taxon>ecological metagenomes</taxon>
    </lineage>
</organism>
<evidence type="ECO:0000256" key="7">
    <source>
        <dbReference type="ARBA" id="ARBA00023010"/>
    </source>
</evidence>
<evidence type="ECO:0000256" key="8">
    <source>
        <dbReference type="ARBA" id="ARBA00023136"/>
    </source>
</evidence>
<evidence type="ECO:0000256" key="2">
    <source>
        <dbReference type="ARBA" id="ARBA00022448"/>
    </source>
</evidence>
<evidence type="ECO:0000256" key="5">
    <source>
        <dbReference type="ARBA" id="ARBA00022927"/>
    </source>
</evidence>
<evidence type="ECO:0008006" key="10">
    <source>
        <dbReference type="Google" id="ProtNLM"/>
    </source>
</evidence>
<keyword evidence="7" id="KW-0811">Translocation</keyword>
<dbReference type="Gene3D" id="1.20.5.3310">
    <property type="match status" value="1"/>
</dbReference>
<keyword evidence="3" id="KW-1003">Cell membrane</keyword>
<dbReference type="GO" id="GO:0005886">
    <property type="term" value="C:plasma membrane"/>
    <property type="evidence" value="ECO:0007669"/>
    <property type="project" value="UniProtKB-SubCell"/>
</dbReference>
<dbReference type="HAMAP" id="MF_00236">
    <property type="entry name" value="TatA_E"/>
    <property type="match status" value="1"/>
</dbReference>
<keyword evidence="6" id="KW-1133">Transmembrane helix</keyword>
<protein>
    <recommendedName>
        <fullName evidence="10">Sec-independent protein translocase protein TatA</fullName>
    </recommendedName>
</protein>
<dbReference type="InterPro" id="IPR006312">
    <property type="entry name" value="TatA/E"/>
</dbReference>
<dbReference type="AlphaFoldDB" id="X0WEE0"/>
<evidence type="ECO:0000256" key="3">
    <source>
        <dbReference type="ARBA" id="ARBA00022475"/>
    </source>
</evidence>
<keyword evidence="2" id="KW-0813">Transport</keyword>
<keyword evidence="8" id="KW-0472">Membrane</keyword>
<evidence type="ECO:0000256" key="6">
    <source>
        <dbReference type="ARBA" id="ARBA00022989"/>
    </source>
</evidence>
<evidence type="ECO:0000256" key="1">
    <source>
        <dbReference type="ARBA" id="ARBA00004162"/>
    </source>
</evidence>
<reference evidence="9" key="1">
    <citation type="journal article" date="2014" name="Front. Microbiol.">
        <title>High frequency of phylogenetically diverse reductive dehalogenase-homologous genes in deep subseafloor sedimentary metagenomes.</title>
        <authorList>
            <person name="Kawai M."/>
            <person name="Futagami T."/>
            <person name="Toyoda A."/>
            <person name="Takaki Y."/>
            <person name="Nishi S."/>
            <person name="Hori S."/>
            <person name="Arai W."/>
            <person name="Tsubouchi T."/>
            <person name="Morono Y."/>
            <person name="Uchiyama I."/>
            <person name="Ito T."/>
            <person name="Fujiyama A."/>
            <person name="Inagaki F."/>
            <person name="Takami H."/>
        </authorList>
    </citation>
    <scope>NUCLEOTIDE SEQUENCE</scope>
    <source>
        <strain evidence="9">Expedition CK06-06</strain>
    </source>
</reference>
<name>X0WEE0_9ZZZZ</name>
<dbReference type="PANTHER" id="PTHR42982">
    <property type="entry name" value="SEC-INDEPENDENT PROTEIN TRANSLOCASE PROTEIN TATA"/>
    <property type="match status" value="1"/>
</dbReference>
<evidence type="ECO:0000256" key="4">
    <source>
        <dbReference type="ARBA" id="ARBA00022692"/>
    </source>
</evidence>
<accession>X0WEE0</accession>